<evidence type="ECO:0000313" key="2">
    <source>
        <dbReference type="Proteomes" id="UP000006552"/>
    </source>
</evidence>
<evidence type="ECO:0000313" key="1">
    <source>
        <dbReference type="EMBL" id="CAI06132.1"/>
    </source>
</evidence>
<dbReference type="Proteomes" id="UP000006552">
    <property type="component" value="Chromosome"/>
</dbReference>
<name>Q5P977_AROAE</name>
<keyword evidence="2" id="KW-1185">Reference proteome</keyword>
<dbReference type="EMBL" id="CR555306">
    <property type="protein sequence ID" value="CAI06132.1"/>
    <property type="molecule type" value="Genomic_DNA"/>
</dbReference>
<protein>
    <submittedName>
        <fullName evidence="1">Uncharacterized protein</fullName>
    </submittedName>
</protein>
<accession>Q5P977</accession>
<organism evidence="1 2">
    <name type="scientific">Aromatoleum aromaticum (strain DSM 19018 / LMG 30748 / EbN1)</name>
    <name type="common">Azoarcus sp. (strain EbN1)</name>
    <dbReference type="NCBI Taxonomy" id="76114"/>
    <lineage>
        <taxon>Bacteria</taxon>
        <taxon>Pseudomonadati</taxon>
        <taxon>Pseudomonadota</taxon>
        <taxon>Betaproteobacteria</taxon>
        <taxon>Rhodocyclales</taxon>
        <taxon>Rhodocyclaceae</taxon>
        <taxon>Aromatoleum</taxon>
    </lineage>
</organism>
<gene>
    <name evidence="1" type="ORF">ebA26</name>
</gene>
<proteinExistence type="predicted"/>
<dbReference type="KEGG" id="eba:ebA26"/>
<dbReference type="HOGENOM" id="CLU_945417_0_0_4"/>
<sequence>MQFNWSYASCRACLIHHHRAGQCLARRAGVKRRPVRRSSLRHRRVNALQQSRRQHHVAALQRHAMRCREHFTCHAPIADTSRARLQGSNRGQRLVGVSAAVIADSKRLINRSQRPHCLLKHAFVVRHCRSPFRSPAMGVRRLNSTLLPSSRAHGMQRWFVRVKSVSGRWHSGRQSQARQMLLPSDGFAFALSMAKYPTGAAFGSCRTPSNKSACIRLSSCQGILYSCRITQRSFGPARKAAQAAQLRVGRHRIAVMVVEPSPCSVRRCSGAGRPWMSACARLYSGLKSPSPSGR</sequence>
<reference evidence="1 2" key="1">
    <citation type="journal article" date="2005" name="Arch. Microbiol.">
        <title>The genome sequence of an anaerobic aromatic-degrading denitrifying bacterium, strain EbN1.</title>
        <authorList>
            <person name="Rabus R."/>
            <person name="Kube M."/>
            <person name="Heider J."/>
            <person name="Beck A."/>
            <person name="Heitmann K."/>
            <person name="Widdel F."/>
            <person name="Reinhardt R."/>
        </authorList>
    </citation>
    <scope>NUCLEOTIDE SEQUENCE [LARGE SCALE GENOMIC DNA]</scope>
    <source>
        <strain evidence="1 2">EbN1</strain>
    </source>
</reference>
<dbReference type="AlphaFoldDB" id="Q5P977"/>